<evidence type="ECO:0000313" key="10">
    <source>
        <dbReference type="EMBL" id="KAA5607244.1"/>
    </source>
</evidence>
<evidence type="ECO:0000259" key="8">
    <source>
        <dbReference type="Pfam" id="PF02272"/>
    </source>
</evidence>
<evidence type="ECO:0000256" key="4">
    <source>
        <dbReference type="ARBA" id="ARBA00022801"/>
    </source>
</evidence>
<keyword evidence="3" id="KW-0540">Nuclease</keyword>
<name>A0A5M6IGA1_9PROT</name>
<dbReference type="InterPro" id="IPR003156">
    <property type="entry name" value="DHHA1_dom"/>
</dbReference>
<dbReference type="PANTHER" id="PTHR30255">
    <property type="entry name" value="SINGLE-STRANDED-DNA-SPECIFIC EXONUCLEASE RECJ"/>
    <property type="match status" value="1"/>
</dbReference>
<dbReference type="InterPro" id="IPR051673">
    <property type="entry name" value="SSDNA_exonuclease_RecJ"/>
</dbReference>
<comment type="caution">
    <text evidence="10">The sequence shown here is derived from an EMBL/GenBank/DDBJ whole genome shotgun (WGS) entry which is preliminary data.</text>
</comment>
<dbReference type="OrthoDB" id="9809852at2"/>
<dbReference type="Pfam" id="PF02272">
    <property type="entry name" value="DHHA1"/>
    <property type="match status" value="1"/>
</dbReference>
<keyword evidence="4" id="KW-0378">Hydrolase</keyword>
<dbReference type="InterPro" id="IPR041122">
    <property type="entry name" value="RecJ_OB"/>
</dbReference>
<reference evidence="10 11" key="1">
    <citation type="submission" date="2019-09" db="EMBL/GenBank/DDBJ databases">
        <title>Genome sequence of Roseospira marina, one of the more divergent members of the non-sulfur purple photosynthetic bacterial family, the Rhodospirillaceae.</title>
        <authorList>
            <person name="Meyer T."/>
            <person name="Kyndt J."/>
        </authorList>
    </citation>
    <scope>NUCLEOTIDE SEQUENCE [LARGE SCALE GENOMIC DNA]</scope>
    <source>
        <strain evidence="10 11">DSM 15113</strain>
    </source>
</reference>
<dbReference type="SUPFAM" id="SSF64182">
    <property type="entry name" value="DHH phosphoesterases"/>
    <property type="match status" value="1"/>
</dbReference>
<dbReference type="GO" id="GO:0003676">
    <property type="term" value="F:nucleic acid binding"/>
    <property type="evidence" value="ECO:0007669"/>
    <property type="project" value="InterPro"/>
</dbReference>
<feature type="domain" description="RecJ OB" evidence="9">
    <location>
        <begin position="486"/>
        <end position="595"/>
    </location>
</feature>
<evidence type="ECO:0000256" key="2">
    <source>
        <dbReference type="ARBA" id="ARBA00019841"/>
    </source>
</evidence>
<comment type="similarity">
    <text evidence="1">Belongs to the RecJ family.</text>
</comment>
<accession>A0A5M6IGA1</accession>
<dbReference type="GO" id="GO:0006281">
    <property type="term" value="P:DNA repair"/>
    <property type="evidence" value="ECO:0007669"/>
    <property type="project" value="InterPro"/>
</dbReference>
<evidence type="ECO:0000256" key="1">
    <source>
        <dbReference type="ARBA" id="ARBA00005915"/>
    </source>
</evidence>
<feature type="domain" description="DHHA1" evidence="8">
    <location>
        <begin position="378"/>
        <end position="462"/>
    </location>
</feature>
<dbReference type="Pfam" id="PF01368">
    <property type="entry name" value="DHH"/>
    <property type="match status" value="1"/>
</dbReference>
<sequence>MTTAEAAPPTGLFDDQRSVLGRRWRLRPVDERLALTLAQRHDLPDVVARLMASRGIDLDAAPGFLCPTMRDQLPDPSHLRDLDTAVARLVSAVQGGDTIALFGDYDVDGATSSALLMRYLRAVGAPPVRVHIPDRLEEGYGPNAPALLGLQEAGASVCVCVDCGMTAFEPLAAAREVGLDVVVVDHHAPGDRLPDAVAVINPKRRDESTPHRDLAAVGVTFLLTVGLNRALRAAGWFTAERPEPDLKGLLDLVALGTVCDVMPLTGLNRAFVTQGLKVMARRQNVGIAALADVAGLTEAPTAFHLGYILGPRVNAGGRVGEAPMGTRLLSTDDPDDARRMAEALDGFNADRKEIEAQVLLEALEQVEGRTTPLAGPMVLAAGEGWHPGVIGIVASRLRERFDLPACVLAIEGNQAKGSGRSIPGLDLGAAVIAAREAGILTLGGGHAMAAGFSLHPDRITDLEGFLSRHLADQVGDDGALDPVLDLDGALAVEGASLDLLGHLDHIAPFGAGNPEPAFVLTDARVLRADIVGMGHVRCQLGGSAGGRLKAIAFKVADGDLGQALLTGQGRTMHIAGTLRVDRWQGRTTPQFVIDDAILAG</sequence>
<dbReference type="RefSeq" id="WP_150060382.1">
    <property type="nucleotide sequence ID" value="NZ_JACHII010000001.1"/>
</dbReference>
<dbReference type="NCBIfam" id="TIGR00644">
    <property type="entry name" value="recJ"/>
    <property type="match status" value="1"/>
</dbReference>
<dbReference type="Proteomes" id="UP000324065">
    <property type="component" value="Unassembled WGS sequence"/>
</dbReference>
<feature type="coiled-coil region" evidence="6">
    <location>
        <begin position="337"/>
        <end position="369"/>
    </location>
</feature>
<dbReference type="AlphaFoldDB" id="A0A5M6IGA1"/>
<keyword evidence="5 10" id="KW-0269">Exonuclease</keyword>
<evidence type="ECO:0000259" key="9">
    <source>
        <dbReference type="Pfam" id="PF17768"/>
    </source>
</evidence>
<organism evidence="10 11">
    <name type="scientific">Roseospira marina</name>
    <dbReference type="NCBI Taxonomy" id="140057"/>
    <lineage>
        <taxon>Bacteria</taxon>
        <taxon>Pseudomonadati</taxon>
        <taxon>Pseudomonadota</taxon>
        <taxon>Alphaproteobacteria</taxon>
        <taxon>Rhodospirillales</taxon>
        <taxon>Rhodospirillaceae</taxon>
        <taxon>Roseospira</taxon>
    </lineage>
</organism>
<evidence type="ECO:0000256" key="6">
    <source>
        <dbReference type="SAM" id="Coils"/>
    </source>
</evidence>
<evidence type="ECO:0000313" key="11">
    <source>
        <dbReference type="Proteomes" id="UP000324065"/>
    </source>
</evidence>
<dbReference type="Pfam" id="PF17768">
    <property type="entry name" value="RecJ_OB"/>
    <property type="match status" value="1"/>
</dbReference>
<evidence type="ECO:0000256" key="5">
    <source>
        <dbReference type="ARBA" id="ARBA00022839"/>
    </source>
</evidence>
<evidence type="ECO:0000259" key="7">
    <source>
        <dbReference type="Pfam" id="PF01368"/>
    </source>
</evidence>
<proteinExistence type="inferred from homology"/>
<dbReference type="PANTHER" id="PTHR30255:SF2">
    <property type="entry name" value="SINGLE-STRANDED-DNA-SPECIFIC EXONUCLEASE RECJ"/>
    <property type="match status" value="1"/>
</dbReference>
<keyword evidence="6" id="KW-0175">Coiled coil</keyword>
<dbReference type="GO" id="GO:0006310">
    <property type="term" value="P:DNA recombination"/>
    <property type="evidence" value="ECO:0007669"/>
    <property type="project" value="InterPro"/>
</dbReference>
<keyword evidence="11" id="KW-1185">Reference proteome</keyword>
<dbReference type="InterPro" id="IPR004610">
    <property type="entry name" value="RecJ"/>
</dbReference>
<dbReference type="InterPro" id="IPR001667">
    <property type="entry name" value="DDH_dom"/>
</dbReference>
<dbReference type="InterPro" id="IPR038763">
    <property type="entry name" value="DHH_sf"/>
</dbReference>
<dbReference type="EMBL" id="VWPJ01000001">
    <property type="protein sequence ID" value="KAA5607244.1"/>
    <property type="molecule type" value="Genomic_DNA"/>
</dbReference>
<feature type="domain" description="DDH" evidence="7">
    <location>
        <begin position="99"/>
        <end position="257"/>
    </location>
</feature>
<dbReference type="Gene3D" id="3.90.1640.30">
    <property type="match status" value="1"/>
</dbReference>
<dbReference type="Gene3D" id="3.10.310.30">
    <property type="match status" value="1"/>
</dbReference>
<protein>
    <recommendedName>
        <fullName evidence="2">Single-stranded-DNA-specific exonuclease RecJ</fullName>
    </recommendedName>
</protein>
<gene>
    <name evidence="10" type="primary">recJ</name>
    <name evidence="10" type="ORF">F1188_00280</name>
</gene>
<evidence type="ECO:0000256" key="3">
    <source>
        <dbReference type="ARBA" id="ARBA00022722"/>
    </source>
</evidence>
<dbReference type="GO" id="GO:0008409">
    <property type="term" value="F:5'-3' exonuclease activity"/>
    <property type="evidence" value="ECO:0007669"/>
    <property type="project" value="InterPro"/>
</dbReference>